<accession>A0ZYP6</accession>
<evidence type="ECO:0000313" key="3">
    <source>
        <dbReference type="Proteomes" id="UP000002272"/>
    </source>
</evidence>
<proteinExistence type="predicted"/>
<dbReference type="KEGG" id="vg:4606069"/>
<dbReference type="Proteomes" id="UP000002272">
    <property type="component" value="Segment"/>
</dbReference>
<organism evidence="2 3">
    <name type="scientific">Halorubrum virus BJ1</name>
    <dbReference type="NCBI Taxonomy" id="416419"/>
    <lineage>
        <taxon>Viruses</taxon>
        <taxon>Duplodnaviria</taxon>
        <taxon>Heunggongvirae</taxon>
        <taxon>Uroviricota</taxon>
        <taxon>Caudoviricetes</taxon>
        <taxon>Kirjokansivirales</taxon>
        <taxon>Graaviviridae</taxon>
        <taxon>Beejeyvirus</taxon>
        <taxon>Beejeyvirus bagaejinnorense</taxon>
        <taxon>Beejeyvirus BJ1</taxon>
    </lineage>
</organism>
<reference evidence="2 3" key="1">
    <citation type="journal article" date="2007" name="BMC Genomics">
        <title>Sequence analysis of an Archaeal virus isolated from a hypersaline lake in Inner Mongolia, China.</title>
        <authorList>
            <person name="Pagaling E."/>
            <person name="Haigh R."/>
            <person name="Grant W.D."/>
            <person name="Cowan D.A."/>
            <person name="Jones B.E."/>
            <person name="Ma Y."/>
            <person name="Ventosa A."/>
            <person name="Heaphy S."/>
        </authorList>
    </citation>
    <scope>NUCLEOTIDE SEQUENCE</scope>
</reference>
<protein>
    <submittedName>
        <fullName evidence="2">Uncharacterized protein</fullName>
    </submittedName>
</protein>
<name>A0ZYP6_9CAUD</name>
<keyword evidence="1" id="KW-0175">Coiled coil</keyword>
<sequence length="162" mass="17893">MSEGDDVSARDALAIAQRALAKAGDIEDELKSDLDEATEEIDRLREDVTALELRLSEHDDNRDYAQLSRDEKVGMVREHAFQKATRGSGVAALDYDDIMWEVFDGEPSADHCYTLMKLAADVRGFEVKTPPSGNRSLTVDAREAKRGAVFSSANKTASEEVR</sequence>
<evidence type="ECO:0000256" key="1">
    <source>
        <dbReference type="SAM" id="Coils"/>
    </source>
</evidence>
<dbReference type="RefSeq" id="YP_919060.1">
    <property type="nucleotide sequence ID" value="NC_008695.1"/>
</dbReference>
<dbReference type="GeneID" id="4606069"/>
<feature type="coiled-coil region" evidence="1">
    <location>
        <begin position="20"/>
        <end position="61"/>
    </location>
</feature>
<dbReference type="EMBL" id="AM419438">
    <property type="protein sequence ID" value="CAL92455.1"/>
    <property type="molecule type" value="Genomic_DNA"/>
</dbReference>
<evidence type="ECO:0000313" key="2">
    <source>
        <dbReference type="EMBL" id="CAL92455.1"/>
    </source>
</evidence>
<keyword evidence="3" id="KW-1185">Reference proteome</keyword>